<comment type="subunit">
    <text evidence="4 6">The basal body constitutes a major portion of the flagellar organelle and consists of five rings (E,L,P,S, and M) mounted on a central rod. The rod consists of about 26 subunits of FlgG in the distal portion, and FlgB, FlgC and FlgF are thought to build up the proximal portion of the rod with about 6 subunits each.</text>
</comment>
<protein>
    <recommendedName>
        <fullName evidence="5 6">Flagellar basal-body rod protein FlgF</fullName>
    </recommendedName>
</protein>
<dbReference type="InterPro" id="IPR037925">
    <property type="entry name" value="FlgE/F/G-like"/>
</dbReference>
<keyword evidence="10" id="KW-0966">Cell projection</keyword>
<dbReference type="NCBIfam" id="NF009280">
    <property type="entry name" value="PRK12640.1"/>
    <property type="match status" value="1"/>
</dbReference>
<dbReference type="SUPFAM" id="SSF117143">
    <property type="entry name" value="Flagellar hook protein flgE"/>
    <property type="match status" value="1"/>
</dbReference>
<dbReference type="InterPro" id="IPR012836">
    <property type="entry name" value="FlgF"/>
</dbReference>
<feature type="domain" description="Flagellar basal body rod protein N-terminal" evidence="7">
    <location>
        <begin position="5"/>
        <end position="35"/>
    </location>
</feature>
<evidence type="ECO:0000259" key="9">
    <source>
        <dbReference type="Pfam" id="PF22692"/>
    </source>
</evidence>
<dbReference type="RefSeq" id="WP_119909920.1">
    <property type="nucleotide sequence ID" value="NZ_QZCH01000005.1"/>
</dbReference>
<keyword evidence="10" id="KW-0969">Cilium</keyword>
<dbReference type="NCBIfam" id="TIGR02490">
    <property type="entry name" value="flgF"/>
    <property type="match status" value="1"/>
</dbReference>
<sequence length="248" mass="26986">MDNLLYIAMSGAKENLNGIAVRSNNLANANTMGFKADLEQARSMQAFGPGLPTRVFSMTENASQNFDEGSIHTTGNNLDLAIEGDGWLAVQNADGEEVFTRNGKLKIDVNGQLSDMQGNAVLGINGTPIIFPLPIEKLEISRDGMIEIRPEGAPPDAMEELAMIKMVNPEVQDLARGQDGFFRRADGQPEAAAIDVQLVQGALESSNVNAANEMTHMMSLQRQFEMQIKMMKTAEEIDKASDSLLRIV</sequence>
<evidence type="ECO:0000256" key="4">
    <source>
        <dbReference type="ARBA" id="ARBA00038560"/>
    </source>
</evidence>
<comment type="caution">
    <text evidence="10">The sequence shown here is derived from an EMBL/GenBank/DDBJ whole genome shotgun (WGS) entry which is preliminary data.</text>
</comment>
<dbReference type="Proteomes" id="UP000283255">
    <property type="component" value="Unassembled WGS sequence"/>
</dbReference>
<accession>A0A418YGZ2</accession>
<evidence type="ECO:0000259" key="7">
    <source>
        <dbReference type="Pfam" id="PF00460"/>
    </source>
</evidence>
<dbReference type="InterPro" id="IPR020013">
    <property type="entry name" value="Flagellar_FlgE/F/G"/>
</dbReference>
<dbReference type="GO" id="GO:0071978">
    <property type="term" value="P:bacterial-type flagellum-dependent swarming motility"/>
    <property type="evidence" value="ECO:0007669"/>
    <property type="project" value="TreeGrafter"/>
</dbReference>
<dbReference type="Pfam" id="PF06429">
    <property type="entry name" value="Flg_bbr_C"/>
    <property type="match status" value="1"/>
</dbReference>
<dbReference type="NCBIfam" id="TIGR03506">
    <property type="entry name" value="FlgEFG_subfam"/>
    <property type="match status" value="1"/>
</dbReference>
<dbReference type="PANTHER" id="PTHR30435">
    <property type="entry name" value="FLAGELLAR PROTEIN"/>
    <property type="match status" value="1"/>
</dbReference>
<evidence type="ECO:0000256" key="3">
    <source>
        <dbReference type="ARBA" id="ARBA00023143"/>
    </source>
</evidence>
<dbReference type="InterPro" id="IPR010930">
    <property type="entry name" value="Flg_bb/hook_C_dom"/>
</dbReference>
<evidence type="ECO:0000313" key="10">
    <source>
        <dbReference type="EMBL" id="RJG48989.1"/>
    </source>
</evidence>
<proteinExistence type="inferred from homology"/>
<dbReference type="InterPro" id="IPR001444">
    <property type="entry name" value="Flag_bb_rod_N"/>
</dbReference>
<feature type="domain" description="Flagellar hook protein FlgE/F/G-like D1" evidence="9">
    <location>
        <begin position="81"/>
        <end position="147"/>
    </location>
</feature>
<evidence type="ECO:0000256" key="2">
    <source>
        <dbReference type="ARBA" id="ARBA00009677"/>
    </source>
</evidence>
<reference evidence="10 11" key="2">
    <citation type="submission" date="2019-01" db="EMBL/GenBank/DDBJ databases">
        <title>Motilimonas pumilus sp. nov., isolated from the gut of sea cucumber (Apostichopus japonicus).</title>
        <authorList>
            <person name="Wang F.-Q."/>
            <person name="Ren L.-H."/>
            <person name="Lin Y.-W."/>
            <person name="Sun G.-H."/>
            <person name="Du Z.-J."/>
            <person name="Zhao J.-X."/>
            <person name="Liu X.-J."/>
            <person name="Liu L.-J."/>
        </authorList>
    </citation>
    <scope>NUCLEOTIDE SEQUENCE [LARGE SCALE GENOMIC DNA]</scope>
    <source>
        <strain evidence="10 11">PLHSC7-2</strain>
    </source>
</reference>
<reference evidence="10 11" key="1">
    <citation type="submission" date="2018-09" db="EMBL/GenBank/DDBJ databases">
        <authorList>
            <person name="Wang F."/>
        </authorList>
    </citation>
    <scope>NUCLEOTIDE SEQUENCE [LARGE SCALE GENOMIC DNA]</scope>
    <source>
        <strain evidence="10 11">PLHSC7-2</strain>
    </source>
</reference>
<evidence type="ECO:0000313" key="11">
    <source>
        <dbReference type="Proteomes" id="UP000283255"/>
    </source>
</evidence>
<dbReference type="Pfam" id="PF00460">
    <property type="entry name" value="Flg_bb_rod"/>
    <property type="match status" value="1"/>
</dbReference>
<dbReference type="EMBL" id="QZCH01000005">
    <property type="protein sequence ID" value="RJG48989.1"/>
    <property type="molecule type" value="Genomic_DNA"/>
</dbReference>
<dbReference type="GO" id="GO:0030694">
    <property type="term" value="C:bacterial-type flagellum basal body, rod"/>
    <property type="evidence" value="ECO:0007669"/>
    <property type="project" value="UniProtKB-UniRule"/>
</dbReference>
<keyword evidence="10" id="KW-0282">Flagellum</keyword>
<comment type="similarity">
    <text evidence="2 6">Belongs to the flagella basal body rod proteins family.</text>
</comment>
<dbReference type="OrthoDB" id="9804559at2"/>
<evidence type="ECO:0000256" key="1">
    <source>
        <dbReference type="ARBA" id="ARBA00004117"/>
    </source>
</evidence>
<dbReference type="Pfam" id="PF22692">
    <property type="entry name" value="LlgE_F_G_D1"/>
    <property type="match status" value="1"/>
</dbReference>
<dbReference type="InterPro" id="IPR053967">
    <property type="entry name" value="LlgE_F_G-like_D1"/>
</dbReference>
<gene>
    <name evidence="10" type="primary">flgF</name>
    <name evidence="10" type="ORF">D1Z90_06365</name>
</gene>
<evidence type="ECO:0000259" key="8">
    <source>
        <dbReference type="Pfam" id="PF06429"/>
    </source>
</evidence>
<comment type="subcellular location">
    <subcellularLocation>
        <location evidence="1 6">Bacterial flagellum basal body</location>
    </subcellularLocation>
</comment>
<keyword evidence="3 6" id="KW-0975">Bacterial flagellum</keyword>
<feature type="domain" description="Flagellar basal-body/hook protein C-terminal" evidence="8">
    <location>
        <begin position="199"/>
        <end position="242"/>
    </location>
</feature>
<dbReference type="AlphaFoldDB" id="A0A418YGZ2"/>
<evidence type="ECO:0000256" key="5">
    <source>
        <dbReference type="ARBA" id="ARBA00040228"/>
    </source>
</evidence>
<evidence type="ECO:0000256" key="6">
    <source>
        <dbReference type="RuleBase" id="RU362116"/>
    </source>
</evidence>
<keyword evidence="11" id="KW-1185">Reference proteome</keyword>
<organism evidence="10 11">
    <name type="scientific">Motilimonas pumila</name>
    <dbReference type="NCBI Taxonomy" id="2303987"/>
    <lineage>
        <taxon>Bacteria</taxon>
        <taxon>Pseudomonadati</taxon>
        <taxon>Pseudomonadota</taxon>
        <taxon>Gammaproteobacteria</taxon>
        <taxon>Alteromonadales</taxon>
        <taxon>Alteromonadales genera incertae sedis</taxon>
        <taxon>Motilimonas</taxon>
    </lineage>
</organism>
<name>A0A418YGZ2_9GAMM</name>
<dbReference type="PANTHER" id="PTHR30435:SF18">
    <property type="entry name" value="FLAGELLAR BASAL-BODY ROD PROTEIN FLGF"/>
    <property type="match status" value="1"/>
</dbReference>